<organism evidence="2 3">
    <name type="scientific">Actinacidiphila cocklensis</name>
    <dbReference type="NCBI Taxonomy" id="887465"/>
    <lineage>
        <taxon>Bacteria</taxon>
        <taxon>Bacillati</taxon>
        <taxon>Actinomycetota</taxon>
        <taxon>Actinomycetes</taxon>
        <taxon>Kitasatosporales</taxon>
        <taxon>Streptomycetaceae</taxon>
        <taxon>Actinacidiphila</taxon>
    </lineage>
</organism>
<protein>
    <submittedName>
        <fullName evidence="2">Uncharacterized protein</fullName>
    </submittedName>
</protein>
<evidence type="ECO:0000256" key="1">
    <source>
        <dbReference type="SAM" id="MobiDB-lite"/>
    </source>
</evidence>
<sequence>MSPSAPLASQRWSEGSIDRAVPRALPSRYRRWSKSRTCAPRTTLDGVRSPARGTFAGLQGHRSAIDVTVAETALRQTAPVAILTSDVDDTGERPPLGEAGHGTRTCSLPWWR</sequence>
<reference evidence="2" key="1">
    <citation type="submission" date="2021-05" db="EMBL/GenBank/DDBJ databases">
        <authorList>
            <person name="Arsene-Ploetze F."/>
        </authorList>
    </citation>
    <scope>NUCLEOTIDE SEQUENCE</scope>
    <source>
        <strain evidence="2">DSM 42138</strain>
    </source>
</reference>
<dbReference type="EMBL" id="CAJSLV010000049">
    <property type="protein sequence ID" value="CAG6393442.1"/>
    <property type="molecule type" value="Genomic_DNA"/>
</dbReference>
<keyword evidence="3" id="KW-1185">Reference proteome</keyword>
<accession>A0A9W4DPR1</accession>
<evidence type="ECO:0000313" key="2">
    <source>
        <dbReference type="EMBL" id="CAG6393442.1"/>
    </source>
</evidence>
<dbReference type="AlphaFoldDB" id="A0A9W4DPR1"/>
<comment type="caution">
    <text evidence="2">The sequence shown here is derived from an EMBL/GenBank/DDBJ whole genome shotgun (WGS) entry which is preliminary data.</text>
</comment>
<name>A0A9W4DPR1_9ACTN</name>
<proteinExistence type="predicted"/>
<dbReference type="Proteomes" id="UP001152519">
    <property type="component" value="Unassembled WGS sequence"/>
</dbReference>
<gene>
    <name evidence="2" type="ORF">SCOCK_200054</name>
</gene>
<evidence type="ECO:0000313" key="3">
    <source>
        <dbReference type="Proteomes" id="UP001152519"/>
    </source>
</evidence>
<feature type="region of interest" description="Disordered" evidence="1">
    <location>
        <begin position="86"/>
        <end position="112"/>
    </location>
</feature>